<dbReference type="GO" id="GO:0009507">
    <property type="term" value="C:chloroplast"/>
    <property type="evidence" value="ECO:0007669"/>
    <property type="project" value="TreeGrafter"/>
</dbReference>
<comment type="caution">
    <text evidence="1">The sequence shown here is derived from an EMBL/GenBank/DDBJ whole genome shotgun (WGS) entry which is preliminary data.</text>
</comment>
<reference evidence="1 2" key="1">
    <citation type="submission" date="2019-12" db="EMBL/GenBank/DDBJ databases">
        <authorList>
            <person name="Alioto T."/>
            <person name="Alioto T."/>
            <person name="Gomez Garrido J."/>
        </authorList>
    </citation>
    <scope>NUCLEOTIDE SEQUENCE [LARGE SCALE GENOMIC DNA]</scope>
</reference>
<gene>
    <name evidence="1" type="ORF">OLEA9_A032564</name>
</gene>
<proteinExistence type="predicted"/>
<evidence type="ECO:0000313" key="2">
    <source>
        <dbReference type="Proteomes" id="UP000594638"/>
    </source>
</evidence>
<sequence length="278" mass="31209">MNSVFPTLSFVPFKPSLQGVPSYLHLQPLYPFGYCHYSKISFRSSLSNQIPLISLHSSPKMQSLVSAAIPSSEGAISTVNFEDFVEKDWSVIDFDETNSAEEHLQKIDHIIAAGKIVETSKVLVSIGSEGFVDRVVDSSRCQQLLVVHDSLFILASIKEKYDKVKCWQGGLVNVPDKWTPFDVVFLYFLPALPFELHQVLGSLAKHCSPGARVVISHPQGRQVFEKQREQYPDMVVSNLPEKLTLQSIATDHSFEMIEFVDEPSFYLAVLEFNANNLV</sequence>
<dbReference type="InterPro" id="IPR029063">
    <property type="entry name" value="SAM-dependent_MTases_sf"/>
</dbReference>
<accession>A0A8S0US11</accession>
<name>A0A8S0US11_OLEEU</name>
<dbReference type="PANTHER" id="PTHR37217:SF1">
    <property type="entry name" value="EXPRESSED PROTEIN"/>
    <property type="match status" value="1"/>
</dbReference>
<dbReference type="SUPFAM" id="SSF53335">
    <property type="entry name" value="S-adenosyl-L-methionine-dependent methyltransferases"/>
    <property type="match status" value="1"/>
</dbReference>
<evidence type="ECO:0000313" key="1">
    <source>
        <dbReference type="EMBL" id="CAA3021017.1"/>
    </source>
</evidence>
<dbReference type="PANTHER" id="PTHR37217">
    <property type="entry name" value="EXPRESSED PROTEIN"/>
    <property type="match status" value="1"/>
</dbReference>
<dbReference type="Proteomes" id="UP000594638">
    <property type="component" value="Unassembled WGS sequence"/>
</dbReference>
<organism evidence="1 2">
    <name type="scientific">Olea europaea subsp. europaea</name>
    <dbReference type="NCBI Taxonomy" id="158383"/>
    <lineage>
        <taxon>Eukaryota</taxon>
        <taxon>Viridiplantae</taxon>
        <taxon>Streptophyta</taxon>
        <taxon>Embryophyta</taxon>
        <taxon>Tracheophyta</taxon>
        <taxon>Spermatophyta</taxon>
        <taxon>Magnoliopsida</taxon>
        <taxon>eudicotyledons</taxon>
        <taxon>Gunneridae</taxon>
        <taxon>Pentapetalae</taxon>
        <taxon>asterids</taxon>
        <taxon>lamiids</taxon>
        <taxon>Lamiales</taxon>
        <taxon>Oleaceae</taxon>
        <taxon>Oleeae</taxon>
        <taxon>Olea</taxon>
    </lineage>
</organism>
<dbReference type="AlphaFoldDB" id="A0A8S0US11"/>
<dbReference type="EMBL" id="CACTIH010009047">
    <property type="protein sequence ID" value="CAA3021017.1"/>
    <property type="molecule type" value="Genomic_DNA"/>
</dbReference>
<dbReference type="Gramene" id="OE9A032564T3">
    <property type="protein sequence ID" value="OE9A032564C3"/>
    <property type="gene ID" value="OE9A032564"/>
</dbReference>
<protein>
    <submittedName>
        <fullName evidence="1">Uncharacterized protein</fullName>
    </submittedName>
</protein>
<dbReference type="Gramene" id="OE9A032564T1">
    <property type="protein sequence ID" value="OE9A032564C1"/>
    <property type="gene ID" value="OE9A032564"/>
</dbReference>
<keyword evidence="2" id="KW-1185">Reference proteome</keyword>
<dbReference type="OrthoDB" id="276388at2759"/>